<protein>
    <submittedName>
        <fullName evidence="1">Uncharacterized protein</fullName>
    </submittedName>
</protein>
<reference evidence="1 2" key="1">
    <citation type="submission" date="2019-05" db="EMBL/GenBank/DDBJ databases">
        <title>Another draft genome of Portunus trituberculatus and its Hox gene families provides insights of decapod evolution.</title>
        <authorList>
            <person name="Jeong J.-H."/>
            <person name="Song I."/>
            <person name="Kim S."/>
            <person name="Choi T."/>
            <person name="Kim D."/>
            <person name="Ryu S."/>
            <person name="Kim W."/>
        </authorList>
    </citation>
    <scope>NUCLEOTIDE SEQUENCE [LARGE SCALE GENOMIC DNA]</scope>
    <source>
        <tissue evidence="1">Muscle</tissue>
    </source>
</reference>
<evidence type="ECO:0000313" key="1">
    <source>
        <dbReference type="EMBL" id="MPC98980.1"/>
    </source>
</evidence>
<keyword evidence="2" id="KW-1185">Reference proteome</keyword>
<name>A0A5B7JQ93_PORTR</name>
<gene>
    <name evidence="1" type="ORF">E2C01_094372</name>
</gene>
<accession>A0A5B7JQ93</accession>
<comment type="caution">
    <text evidence="1">The sequence shown here is derived from an EMBL/GenBank/DDBJ whole genome shotgun (WGS) entry which is preliminary data.</text>
</comment>
<evidence type="ECO:0000313" key="2">
    <source>
        <dbReference type="Proteomes" id="UP000324222"/>
    </source>
</evidence>
<organism evidence="1 2">
    <name type="scientific">Portunus trituberculatus</name>
    <name type="common">Swimming crab</name>
    <name type="synonym">Neptunus trituberculatus</name>
    <dbReference type="NCBI Taxonomy" id="210409"/>
    <lineage>
        <taxon>Eukaryota</taxon>
        <taxon>Metazoa</taxon>
        <taxon>Ecdysozoa</taxon>
        <taxon>Arthropoda</taxon>
        <taxon>Crustacea</taxon>
        <taxon>Multicrustacea</taxon>
        <taxon>Malacostraca</taxon>
        <taxon>Eumalacostraca</taxon>
        <taxon>Eucarida</taxon>
        <taxon>Decapoda</taxon>
        <taxon>Pleocyemata</taxon>
        <taxon>Brachyura</taxon>
        <taxon>Eubrachyura</taxon>
        <taxon>Portunoidea</taxon>
        <taxon>Portunidae</taxon>
        <taxon>Portuninae</taxon>
        <taxon>Portunus</taxon>
    </lineage>
</organism>
<sequence>MPRMKWQESMCSGRGNRLTGWLMDKHHQGAFRSFSLHHHHHHHHHQDHQSFYLFHHKILPRH</sequence>
<dbReference type="AlphaFoldDB" id="A0A5B7JQ93"/>
<proteinExistence type="predicted"/>
<dbReference type="Proteomes" id="UP000324222">
    <property type="component" value="Unassembled WGS sequence"/>
</dbReference>
<dbReference type="EMBL" id="VSRR010116468">
    <property type="protein sequence ID" value="MPC98980.1"/>
    <property type="molecule type" value="Genomic_DNA"/>
</dbReference>